<organism evidence="3 4">
    <name type="scientific">Streptomyces albireticuli</name>
    <dbReference type="NCBI Taxonomy" id="1940"/>
    <lineage>
        <taxon>Bacteria</taxon>
        <taxon>Bacillati</taxon>
        <taxon>Actinomycetota</taxon>
        <taxon>Actinomycetes</taxon>
        <taxon>Kitasatosporales</taxon>
        <taxon>Streptomycetaceae</taxon>
        <taxon>Streptomyces</taxon>
    </lineage>
</organism>
<keyword evidence="4" id="KW-1185">Reference proteome</keyword>
<dbReference type="Pfam" id="PF11209">
    <property type="entry name" value="LmeA"/>
    <property type="match status" value="1"/>
</dbReference>
<feature type="region of interest" description="Disordered" evidence="1">
    <location>
        <begin position="1"/>
        <end position="25"/>
    </location>
</feature>
<evidence type="ECO:0000313" key="3">
    <source>
        <dbReference type="EMBL" id="PAU47213.1"/>
    </source>
</evidence>
<evidence type="ECO:0000256" key="2">
    <source>
        <dbReference type="SAM" id="Phobius"/>
    </source>
</evidence>
<sequence length="517" mass="55035">MLRATAGNGGGIADTAGRSCVRGPPPWWDVVMRTPTRIPDLPPNPYDELASLADPVAPEEEKPEDEPEERGGGVPPDSAHFVHARVPANPADSAGSAGSADSVDSTGAPGGAESAGSSDSSDFAEFLDIRLVPDSPESLDGAALARLTSPPGHRRSKRGRSGRGHRARRASRRVRHRRRFAAVPRALKLLIGVAVLGAFLVLGDRCAVLYAEKKAAEKIRDDLHLAAGPQVDIHGFPFLTQVLGKRLERVDITVPHIDAGRVSLAEVRASGRDIKLTGDLPTAVRGAVIGELDGDVRLSFADLNRELGASQVRFSDAGGDTIAADGRIDVGGQELRVRARAQLRRTDDRGLATDIDGMSVDVPHIATYRPGRDKGLTLHREAAERVSRDAARVKALLSVPSLAARLGVGPDEVAAALSGEDRLRELTGAPRFVERLMRVNLVDAVADHPGVLRKIGVDPDLIGALMRLRPPELTDRLSFSFRLPEQAKDVRLRAVTVDHEGIRAELSGVALPVGRAG</sequence>
<protein>
    <recommendedName>
        <fullName evidence="5">DUF2993 domain-containing protein</fullName>
    </recommendedName>
</protein>
<comment type="caution">
    <text evidence="3">The sequence shown here is derived from an EMBL/GenBank/DDBJ whole genome shotgun (WGS) entry which is preliminary data.</text>
</comment>
<dbReference type="EMBL" id="NSJV01000390">
    <property type="protein sequence ID" value="PAU47213.1"/>
    <property type="molecule type" value="Genomic_DNA"/>
</dbReference>
<evidence type="ECO:0008006" key="5">
    <source>
        <dbReference type="Google" id="ProtNLM"/>
    </source>
</evidence>
<feature type="transmembrane region" description="Helical" evidence="2">
    <location>
        <begin position="182"/>
        <end position="202"/>
    </location>
</feature>
<keyword evidence="2" id="KW-0812">Transmembrane</keyword>
<accession>A0A2A2D447</accession>
<feature type="compositionally biased region" description="Acidic residues" evidence="1">
    <location>
        <begin position="57"/>
        <end position="68"/>
    </location>
</feature>
<evidence type="ECO:0000313" key="4">
    <source>
        <dbReference type="Proteomes" id="UP000218944"/>
    </source>
</evidence>
<dbReference type="AlphaFoldDB" id="A0A2A2D447"/>
<dbReference type="InterPro" id="IPR021373">
    <property type="entry name" value="DUF2993"/>
</dbReference>
<evidence type="ECO:0000256" key="1">
    <source>
        <dbReference type="SAM" id="MobiDB-lite"/>
    </source>
</evidence>
<feature type="compositionally biased region" description="Low complexity" evidence="1">
    <location>
        <begin position="91"/>
        <end position="120"/>
    </location>
</feature>
<gene>
    <name evidence="3" type="ORF">CK936_19950</name>
</gene>
<name>A0A2A2D447_9ACTN</name>
<reference evidence="3 4" key="1">
    <citation type="submission" date="2017-08" db="EMBL/GenBank/DDBJ databases">
        <title>Genome sequence of Streptomyces albireticuli NRRL B-1670.</title>
        <authorList>
            <person name="Graham D.E."/>
            <person name="Mahan K.M."/>
            <person name="Klingeman D.M."/>
            <person name="Hettich R.L."/>
            <person name="Parry R.J."/>
            <person name="Spain J.C."/>
        </authorList>
    </citation>
    <scope>NUCLEOTIDE SEQUENCE [LARGE SCALE GENOMIC DNA]</scope>
    <source>
        <strain evidence="3 4">NRRL B-1670</strain>
    </source>
</reference>
<keyword evidence="2" id="KW-1133">Transmembrane helix</keyword>
<keyword evidence="2" id="KW-0472">Membrane</keyword>
<feature type="region of interest" description="Disordered" evidence="1">
    <location>
        <begin position="39"/>
        <end position="120"/>
    </location>
</feature>
<feature type="region of interest" description="Disordered" evidence="1">
    <location>
        <begin position="144"/>
        <end position="175"/>
    </location>
</feature>
<dbReference type="Proteomes" id="UP000218944">
    <property type="component" value="Unassembled WGS sequence"/>
</dbReference>
<feature type="compositionally biased region" description="Basic residues" evidence="1">
    <location>
        <begin position="152"/>
        <end position="175"/>
    </location>
</feature>
<proteinExistence type="predicted"/>